<reference evidence="2 3" key="1">
    <citation type="journal article" date="2012" name="Stand. Genomic Sci.">
        <title>Genome sequence of the soil bacterium Saccharomonospora azurea type strain (NA-128(T)).</title>
        <authorList>
            <person name="Klenk H.P."/>
            <person name="Held B."/>
            <person name="Lucas S."/>
            <person name="Lapidus A."/>
            <person name="Copeland A."/>
            <person name="Hammon N."/>
            <person name="Pitluck S."/>
            <person name="Goodwin L.A."/>
            <person name="Han C."/>
            <person name="Tapia R."/>
            <person name="Brambilla E.M."/>
            <person name="Potter G."/>
            <person name="Land M."/>
            <person name="Ivanova N."/>
            <person name="Rohde M."/>
            <person name="Goker M."/>
            <person name="Detter J.C."/>
            <person name="Kyrpides N.C."/>
            <person name="Woyke T."/>
        </authorList>
    </citation>
    <scope>NUCLEOTIDE SEQUENCE [LARGE SCALE GENOMIC DNA]</scope>
    <source>
        <strain evidence="2 3">NA-128</strain>
    </source>
</reference>
<dbReference type="OrthoDB" id="3825558at2"/>
<evidence type="ECO:0008006" key="4">
    <source>
        <dbReference type="Google" id="ProtNLM"/>
    </source>
</evidence>
<evidence type="ECO:0000313" key="2">
    <source>
        <dbReference type="EMBL" id="EHY89231.1"/>
    </source>
</evidence>
<feature type="transmembrane region" description="Helical" evidence="1">
    <location>
        <begin position="60"/>
        <end position="82"/>
    </location>
</feature>
<dbReference type="Proteomes" id="UP000004705">
    <property type="component" value="Chromosome"/>
</dbReference>
<keyword evidence="1" id="KW-0472">Membrane</keyword>
<proteinExistence type="predicted"/>
<keyword evidence="3" id="KW-1185">Reference proteome</keyword>
<protein>
    <recommendedName>
        <fullName evidence="4">DUF3180 domain-containing protein</fullName>
    </recommendedName>
</protein>
<evidence type="ECO:0000313" key="3">
    <source>
        <dbReference type="Proteomes" id="UP000004705"/>
    </source>
</evidence>
<sequence length="179" mass="18478">MVSAGESTTCPPVSHRRGPILGTVVTMHFTRARELLLAAVIGFGVTFSLYRVAFGSLPNLPTLAGVTLLVLALGETVLAFSVRSRIREHRVESGIGIARAVALAKASSLLGALMVGAWLGALAYVAPRSSEIVAAADDVPATVVGACCAAALIGAALWLEQCCRTPKNGDRDLNGPPTD</sequence>
<dbReference type="EMBL" id="CM001466">
    <property type="protein sequence ID" value="EHY89231.1"/>
    <property type="molecule type" value="Genomic_DNA"/>
</dbReference>
<feature type="transmembrane region" description="Helical" evidence="1">
    <location>
        <begin position="35"/>
        <end position="54"/>
    </location>
</feature>
<dbReference type="InterPro" id="IPR021517">
    <property type="entry name" value="DUF3180"/>
</dbReference>
<organism evidence="2 3">
    <name type="scientific">Saccharomonospora azurea NA-128</name>
    <dbReference type="NCBI Taxonomy" id="882081"/>
    <lineage>
        <taxon>Bacteria</taxon>
        <taxon>Bacillati</taxon>
        <taxon>Actinomycetota</taxon>
        <taxon>Actinomycetes</taxon>
        <taxon>Pseudonocardiales</taxon>
        <taxon>Pseudonocardiaceae</taxon>
        <taxon>Saccharomonospora</taxon>
    </lineage>
</organism>
<feature type="transmembrane region" description="Helical" evidence="1">
    <location>
        <begin position="139"/>
        <end position="159"/>
    </location>
</feature>
<name>H8G5P0_9PSEU</name>
<dbReference type="Pfam" id="PF11377">
    <property type="entry name" value="DUF3180"/>
    <property type="match status" value="1"/>
</dbReference>
<gene>
    <name evidence="2" type="ORF">SacazDRAFT_02323</name>
</gene>
<keyword evidence="1" id="KW-0812">Transmembrane</keyword>
<dbReference type="AlphaFoldDB" id="H8G5P0"/>
<dbReference type="HOGENOM" id="CLU_123281_2_1_11"/>
<accession>H8G5P0</accession>
<keyword evidence="1" id="KW-1133">Transmembrane helix</keyword>
<feature type="transmembrane region" description="Helical" evidence="1">
    <location>
        <begin position="103"/>
        <end position="127"/>
    </location>
</feature>
<evidence type="ECO:0000256" key="1">
    <source>
        <dbReference type="SAM" id="Phobius"/>
    </source>
</evidence>